<proteinExistence type="predicted"/>
<gene>
    <name evidence="2" type="ORF">E0W60_28375</name>
</gene>
<dbReference type="InterPro" id="IPR032466">
    <property type="entry name" value="Metal_Hydrolase"/>
</dbReference>
<name>A0A4P7LG70_9BURK</name>
<sequence length="279" mass="29714">MTSSDEAKMRAAPAVWDCHTHIYGPYDRHPLPDGAVYAPQAAPFGALRAMHRSLGITHGVIVQAACYGSDHSALLAALDAGEGAYRGIAVIAPEMDEALLAQMAARGVKGVRIGLMSHLGNAFDAGRVRAMVERIRPYGWHALVHGTPEDVVRAVEAVGHLGTSLVIDHMARVAVSEGGLARQLENVCALLRNESVWIKVSGVDRITAGDLGAPQARSVLEHLLAAAPTRAIWGTDWPHPNLSYPVPDDRALLAWLQAAAGDDSLLRAVLSENPSRLYG</sequence>
<dbReference type="Gene3D" id="3.20.20.140">
    <property type="entry name" value="Metal-dependent hydrolases"/>
    <property type="match status" value="1"/>
</dbReference>
<dbReference type="Proteomes" id="UP000295294">
    <property type="component" value="Plasmid unnamed1"/>
</dbReference>
<protein>
    <submittedName>
        <fullName evidence="2">Amidohydrolase</fullName>
    </submittedName>
</protein>
<dbReference type="OrthoDB" id="9787654at2"/>
<accession>A0A4P7LG70</accession>
<evidence type="ECO:0000259" key="1">
    <source>
        <dbReference type="Pfam" id="PF04909"/>
    </source>
</evidence>
<dbReference type="EMBL" id="CP038636">
    <property type="protein sequence ID" value="QBY55070.1"/>
    <property type="molecule type" value="Genomic_DNA"/>
</dbReference>
<dbReference type="RefSeq" id="WP_135706382.1">
    <property type="nucleotide sequence ID" value="NZ_CP038636.1"/>
</dbReference>
<dbReference type="SUPFAM" id="SSF51556">
    <property type="entry name" value="Metallo-dependent hydrolases"/>
    <property type="match status" value="1"/>
</dbReference>
<dbReference type="InterPro" id="IPR052358">
    <property type="entry name" value="Aro_Compnd_Degr_Hydrolases"/>
</dbReference>
<geneLocation type="plasmid" evidence="2">
    <name>unnamed1</name>
</geneLocation>
<keyword evidence="2" id="KW-0378">Hydrolase</keyword>
<dbReference type="PANTHER" id="PTHR35563:SF2">
    <property type="entry name" value="BARREL METAL-DEPENDENT HYDROLASE, PUTATIVE (AFU_ORTHOLOGUE AFUA_1G16240)-RELATED"/>
    <property type="match status" value="1"/>
</dbReference>
<dbReference type="PANTHER" id="PTHR35563">
    <property type="entry name" value="BARREL METAL-DEPENDENT HYDROLASE, PUTATIVE (AFU_ORTHOLOGUE AFUA_1G16240)-RELATED"/>
    <property type="match status" value="1"/>
</dbReference>
<feature type="domain" description="Amidohydrolase-related" evidence="1">
    <location>
        <begin position="16"/>
        <end position="279"/>
    </location>
</feature>
<organism evidence="2 3">
    <name type="scientific">Cupriavidus oxalaticus</name>
    <dbReference type="NCBI Taxonomy" id="96344"/>
    <lineage>
        <taxon>Bacteria</taxon>
        <taxon>Pseudomonadati</taxon>
        <taxon>Pseudomonadota</taxon>
        <taxon>Betaproteobacteria</taxon>
        <taxon>Burkholderiales</taxon>
        <taxon>Burkholderiaceae</taxon>
        <taxon>Cupriavidus</taxon>
    </lineage>
</organism>
<keyword evidence="2" id="KW-0614">Plasmid</keyword>
<dbReference type="AlphaFoldDB" id="A0A4P7LG70"/>
<dbReference type="InterPro" id="IPR006680">
    <property type="entry name" value="Amidohydro-rel"/>
</dbReference>
<reference evidence="2 3" key="1">
    <citation type="submission" date="2019-03" db="EMBL/GenBank/DDBJ databases">
        <title>Efficiently degradation of phenoxyalkanoic acid herbicides by Cupriavidus oxalaticus strain X32.</title>
        <authorList>
            <person name="Sheng X."/>
        </authorList>
    </citation>
    <scope>NUCLEOTIDE SEQUENCE [LARGE SCALE GENOMIC DNA]</scope>
    <source>
        <strain evidence="2 3">X32</strain>
        <plasmid evidence="2 3">unnamed1</plasmid>
    </source>
</reference>
<evidence type="ECO:0000313" key="3">
    <source>
        <dbReference type="Proteomes" id="UP000295294"/>
    </source>
</evidence>
<dbReference type="GO" id="GO:0016787">
    <property type="term" value="F:hydrolase activity"/>
    <property type="evidence" value="ECO:0007669"/>
    <property type="project" value="UniProtKB-KW"/>
</dbReference>
<dbReference type="Pfam" id="PF04909">
    <property type="entry name" value="Amidohydro_2"/>
    <property type="match status" value="1"/>
</dbReference>
<evidence type="ECO:0000313" key="2">
    <source>
        <dbReference type="EMBL" id="QBY55070.1"/>
    </source>
</evidence>
<dbReference type="KEGG" id="cox:E0W60_28375"/>